<evidence type="ECO:0000313" key="3">
    <source>
        <dbReference type="Proteomes" id="UP000308267"/>
    </source>
</evidence>
<comment type="caution">
    <text evidence="2">The sequence shown here is derived from an EMBL/GenBank/DDBJ whole genome shotgun (WGS) entry which is preliminary data.</text>
</comment>
<feature type="transmembrane region" description="Helical" evidence="1">
    <location>
        <begin position="61"/>
        <end position="81"/>
    </location>
</feature>
<dbReference type="Proteomes" id="UP000308267">
    <property type="component" value="Unassembled WGS sequence"/>
</dbReference>
<keyword evidence="1" id="KW-0472">Membrane</keyword>
<dbReference type="EMBL" id="SJOL01008829">
    <property type="protein sequence ID" value="TGZ59490.1"/>
    <property type="molecule type" value="Genomic_DNA"/>
</dbReference>
<reference evidence="2 3" key="1">
    <citation type="journal article" date="2019" name="BMC Genomics">
        <title>New insights from Opisthorchis felineus genome: update on genomics of the epidemiologically important liver flukes.</title>
        <authorList>
            <person name="Ershov N.I."/>
            <person name="Mordvinov V.A."/>
            <person name="Prokhortchouk E.B."/>
            <person name="Pakharukova M.Y."/>
            <person name="Gunbin K.V."/>
            <person name="Ustyantsev K."/>
            <person name="Genaev M.A."/>
            <person name="Blinov A.G."/>
            <person name="Mazur A."/>
            <person name="Boulygina E."/>
            <person name="Tsygankova S."/>
            <person name="Khrameeva E."/>
            <person name="Chekanov N."/>
            <person name="Fan G."/>
            <person name="Xiao A."/>
            <person name="Zhang H."/>
            <person name="Xu X."/>
            <person name="Yang H."/>
            <person name="Solovyev V."/>
            <person name="Lee S.M."/>
            <person name="Liu X."/>
            <person name="Afonnikov D.A."/>
            <person name="Skryabin K.G."/>
        </authorList>
    </citation>
    <scope>NUCLEOTIDE SEQUENCE [LARGE SCALE GENOMIC DNA]</scope>
    <source>
        <strain evidence="2">AK-0245</strain>
        <tissue evidence="2">Whole organism</tissue>
    </source>
</reference>
<evidence type="ECO:0000313" key="2">
    <source>
        <dbReference type="EMBL" id="TGZ59490.1"/>
    </source>
</evidence>
<proteinExistence type="predicted"/>
<evidence type="ECO:0000256" key="1">
    <source>
        <dbReference type="SAM" id="Phobius"/>
    </source>
</evidence>
<accession>A0A4S2L967</accession>
<name>A0A4S2L967_OPIFE</name>
<dbReference type="AlphaFoldDB" id="A0A4S2L967"/>
<sequence>MGRMLVAVLFKSGHGLPSTSNKTLGSYCYFLSMIAICSDKLRTRNGVQRANRGLAHNIHSVCAAAHLFHLYPTICYGVLVLPLSLVGFWGIAPLGGHLFFLFFGLLYDFLRSSFTRSATPTVLGVFDPYPNPHCVLLKQILNVARLTVQSFQPLSPFL</sequence>
<keyword evidence="1" id="KW-1133">Transmembrane helix</keyword>
<feature type="transmembrane region" description="Helical" evidence="1">
    <location>
        <begin position="24"/>
        <end position="41"/>
    </location>
</feature>
<protein>
    <submittedName>
        <fullName evidence="2">Uncharacterized protein</fullName>
    </submittedName>
</protein>
<gene>
    <name evidence="2" type="ORF">CRM22_009055</name>
</gene>
<keyword evidence="3" id="KW-1185">Reference proteome</keyword>
<feature type="transmembrane region" description="Helical" evidence="1">
    <location>
        <begin position="87"/>
        <end position="107"/>
    </location>
</feature>
<keyword evidence="1" id="KW-0812">Transmembrane</keyword>
<organism evidence="2 3">
    <name type="scientific">Opisthorchis felineus</name>
    <dbReference type="NCBI Taxonomy" id="147828"/>
    <lineage>
        <taxon>Eukaryota</taxon>
        <taxon>Metazoa</taxon>
        <taxon>Spiralia</taxon>
        <taxon>Lophotrochozoa</taxon>
        <taxon>Platyhelminthes</taxon>
        <taxon>Trematoda</taxon>
        <taxon>Digenea</taxon>
        <taxon>Opisthorchiida</taxon>
        <taxon>Opisthorchiata</taxon>
        <taxon>Opisthorchiidae</taxon>
        <taxon>Opisthorchis</taxon>
    </lineage>
</organism>